<reference evidence="2" key="1">
    <citation type="submission" date="2019-04" db="EMBL/GenBank/DDBJ databases">
        <authorList>
            <person name="Brambilla D."/>
        </authorList>
    </citation>
    <scope>NUCLEOTIDE SEQUENCE</scope>
    <source>
        <strain evidence="2">BAL1</strain>
    </source>
</reference>
<dbReference type="Pfam" id="PF07963">
    <property type="entry name" value="N_methyl"/>
    <property type="match status" value="1"/>
</dbReference>
<protein>
    <submittedName>
        <fullName evidence="2">MSHA biogenesis protein MshO</fullName>
    </submittedName>
</protein>
<proteinExistence type="predicted"/>
<dbReference type="EMBL" id="CAAJGR010000043">
    <property type="protein sequence ID" value="VHO00779.1"/>
    <property type="molecule type" value="Genomic_DNA"/>
</dbReference>
<gene>
    <name evidence="2" type="ORF">BAL341_190</name>
</gene>
<feature type="transmembrane region" description="Helical" evidence="1">
    <location>
        <begin position="6"/>
        <end position="29"/>
    </location>
</feature>
<sequence length="261" mass="27915">MRALGFTLIELVITLVVMSILALGVTSYISIGSQMYADAALREQVLGQSRFVAERMVRELRNAAPNSVRISESALISCIEFMPVLGSGVYSRIPVAPDASTTLELQLFGPGTLSSVTSLLVYPQQASDYYASSARLISLTAAQRDAIAGASASGASVNLTLASNHSFPAHSPERRFYVTGDAVSYCFQAGLLYRYTGYVQAATQPAPPVGGVLMAEEVSAAQFQLQPAVLTRNAIVNIFLQFGGSDADMFFNYEVHLPNVP</sequence>
<evidence type="ECO:0000313" key="2">
    <source>
        <dbReference type="EMBL" id="VHO00779.1"/>
    </source>
</evidence>
<dbReference type="AlphaFoldDB" id="A0A486XIK8"/>
<keyword evidence="1" id="KW-0472">Membrane</keyword>
<keyword evidence="1" id="KW-0812">Transmembrane</keyword>
<dbReference type="InterPro" id="IPR012902">
    <property type="entry name" value="N_methyl_site"/>
</dbReference>
<dbReference type="NCBIfam" id="TIGR02532">
    <property type="entry name" value="IV_pilin_GFxxxE"/>
    <property type="match status" value="1"/>
</dbReference>
<organism evidence="2">
    <name type="scientific">Rheinheimera sp. BAL341</name>
    <dbReference type="NCBI Taxonomy" id="1708203"/>
    <lineage>
        <taxon>Bacteria</taxon>
        <taxon>Pseudomonadati</taxon>
        <taxon>Pseudomonadota</taxon>
        <taxon>Gammaproteobacteria</taxon>
        <taxon>Chromatiales</taxon>
        <taxon>Chromatiaceae</taxon>
        <taxon>Rheinheimera</taxon>
    </lineage>
</organism>
<accession>A0A486XIK8</accession>
<evidence type="ECO:0000256" key="1">
    <source>
        <dbReference type="SAM" id="Phobius"/>
    </source>
</evidence>
<name>A0A486XIK8_9GAMM</name>
<keyword evidence="1" id="KW-1133">Transmembrane helix</keyword>